<dbReference type="OrthoDB" id="9796100at2"/>
<dbReference type="Pfam" id="PF02518">
    <property type="entry name" value="HATPase_c"/>
    <property type="match status" value="1"/>
</dbReference>
<dbReference type="SUPFAM" id="SSF55785">
    <property type="entry name" value="PYP-like sensor domain (PAS domain)"/>
    <property type="match status" value="2"/>
</dbReference>
<dbReference type="SMART" id="SM00388">
    <property type="entry name" value="HisKA"/>
    <property type="match status" value="1"/>
</dbReference>
<evidence type="ECO:0000313" key="9">
    <source>
        <dbReference type="EMBL" id="PWC28929.1"/>
    </source>
</evidence>
<reference evidence="10" key="1">
    <citation type="submission" date="2017-10" db="EMBL/GenBank/DDBJ databases">
        <authorList>
            <person name="Toshchakov S.V."/>
            <person name="Goeva M.A."/>
        </authorList>
    </citation>
    <scope>NUCLEOTIDE SEQUENCE [LARGE SCALE GENOMIC DNA]</scope>
    <source>
        <strain evidence="10">JR1/69-1-13</strain>
    </source>
</reference>
<dbReference type="Gene3D" id="1.10.287.130">
    <property type="match status" value="1"/>
</dbReference>
<keyword evidence="3 4" id="KW-0597">Phosphoprotein</keyword>
<evidence type="ECO:0000259" key="8">
    <source>
        <dbReference type="PROSITE" id="PS50113"/>
    </source>
</evidence>
<dbReference type="GO" id="GO:0000155">
    <property type="term" value="F:phosphorelay sensor kinase activity"/>
    <property type="evidence" value="ECO:0007669"/>
    <property type="project" value="InterPro"/>
</dbReference>
<dbReference type="SMART" id="SM00448">
    <property type="entry name" value="REC"/>
    <property type="match status" value="2"/>
</dbReference>
<dbReference type="InterPro" id="IPR003594">
    <property type="entry name" value="HATPase_dom"/>
</dbReference>
<feature type="coiled-coil region" evidence="5">
    <location>
        <begin position="343"/>
        <end position="391"/>
    </location>
</feature>
<dbReference type="Gene3D" id="3.30.450.20">
    <property type="entry name" value="PAS domain"/>
    <property type="match status" value="2"/>
</dbReference>
<keyword evidence="10" id="KW-1185">Reference proteome</keyword>
<dbReference type="Pfam" id="PF08448">
    <property type="entry name" value="PAS_4"/>
    <property type="match status" value="2"/>
</dbReference>
<dbReference type="InterPro" id="IPR003661">
    <property type="entry name" value="HisK_dim/P_dom"/>
</dbReference>
<dbReference type="EMBL" id="PDOA01000005">
    <property type="protein sequence ID" value="PWC28929.1"/>
    <property type="molecule type" value="Genomic_DNA"/>
</dbReference>
<comment type="caution">
    <text evidence="9">The sequence shown here is derived from an EMBL/GenBank/DDBJ whole genome shotgun (WGS) entry which is preliminary data.</text>
</comment>
<organism evidence="9 10">
    <name type="scientific">Teichococcus aestuarii</name>
    <dbReference type="NCBI Taxonomy" id="568898"/>
    <lineage>
        <taxon>Bacteria</taxon>
        <taxon>Pseudomonadati</taxon>
        <taxon>Pseudomonadota</taxon>
        <taxon>Alphaproteobacteria</taxon>
        <taxon>Acetobacterales</taxon>
        <taxon>Roseomonadaceae</taxon>
        <taxon>Roseomonas</taxon>
    </lineage>
</organism>
<dbReference type="Proteomes" id="UP000245048">
    <property type="component" value="Unassembled WGS sequence"/>
</dbReference>
<dbReference type="SUPFAM" id="SSF52172">
    <property type="entry name" value="CheY-like"/>
    <property type="match status" value="2"/>
</dbReference>
<feature type="modified residue" description="4-aspartylphosphate" evidence="4">
    <location>
        <position position="692"/>
    </location>
</feature>
<dbReference type="CDD" id="cd00156">
    <property type="entry name" value="REC"/>
    <property type="match status" value="1"/>
</dbReference>
<dbReference type="InterPro" id="IPR000014">
    <property type="entry name" value="PAS"/>
</dbReference>
<dbReference type="InterPro" id="IPR013656">
    <property type="entry name" value="PAS_4"/>
</dbReference>
<evidence type="ECO:0000313" key="10">
    <source>
        <dbReference type="Proteomes" id="UP000245048"/>
    </source>
</evidence>
<dbReference type="SUPFAM" id="SSF47384">
    <property type="entry name" value="Homodimeric domain of signal transducing histidine kinase"/>
    <property type="match status" value="1"/>
</dbReference>
<evidence type="ECO:0000256" key="3">
    <source>
        <dbReference type="ARBA" id="ARBA00022553"/>
    </source>
</evidence>
<evidence type="ECO:0000256" key="4">
    <source>
        <dbReference type="PROSITE-ProRule" id="PRU00169"/>
    </source>
</evidence>
<evidence type="ECO:0000259" key="7">
    <source>
        <dbReference type="PROSITE" id="PS50110"/>
    </source>
</evidence>
<proteinExistence type="predicted"/>
<dbReference type="AlphaFoldDB" id="A0A2U1V4T3"/>
<dbReference type="Pfam" id="PF00072">
    <property type="entry name" value="Response_reg"/>
    <property type="match status" value="2"/>
</dbReference>
<evidence type="ECO:0000259" key="6">
    <source>
        <dbReference type="PROSITE" id="PS50109"/>
    </source>
</evidence>
<feature type="domain" description="Response regulatory" evidence="7">
    <location>
        <begin position="791"/>
        <end position="902"/>
    </location>
</feature>
<feature type="domain" description="Histidine kinase" evidence="6">
    <location>
        <begin position="400"/>
        <end position="622"/>
    </location>
</feature>
<dbReference type="InterPro" id="IPR035965">
    <property type="entry name" value="PAS-like_dom_sf"/>
</dbReference>
<dbReference type="InterPro" id="IPR036097">
    <property type="entry name" value="HisK_dim/P_sf"/>
</dbReference>
<dbReference type="InterPro" id="IPR004358">
    <property type="entry name" value="Sig_transdc_His_kin-like_C"/>
</dbReference>
<dbReference type="CDD" id="cd00082">
    <property type="entry name" value="HisKA"/>
    <property type="match status" value="1"/>
</dbReference>
<dbReference type="InterPro" id="IPR011006">
    <property type="entry name" value="CheY-like_superfamily"/>
</dbReference>
<sequence length="904" mass="98972">MRPSAVEVALRYRAAGAVLVFPPARPLIWRQVSCGLPRDSCPLRSAFAPTEFEAWLEAAPHPYVVMDARFVLVWANRAYLRVTERQAEDILGRNIFDAFPSGPHDPNGEGARQLRKSLQTVLQTRAQHTLALIRYAIPRTDNNSGTLFEERFWSATHTPILDADGEVRYILQQTDDVTEIQALRRRVHMSSEQGEAGLDAEASLEGAVFRRAQEVQAANWALDAERTQLRRLVEQAPAFAAFLRGPDHTFEIANEAYLSLVGHDDILGKPVRHALPELSGQPFFGILDEVYATGRAFNGRSMPASLRQLGGAEIVERFLDFVFQPILDSDGQVSGIFVLGYDITEQKRVADELELYKNQLEEMVRVRTRALEESEAERRRTEAALRQSQKMEAIGQLTGGVAHDFNNLLQILSGNLQMLQRAQLSAGDLRRLDAALGAVDRGAKLSSQLLAFARRQPLEPRPVNLGRLVREMDDLLRRALGEAIELETVIAGGLWNTLADPDQVQNALLNLAVNARDAMDGTGRLTIEAGNAMLDDFYALQHEEVKAGQYVMLAVSDTGAGIPPELLEKVFEPFFTTKREGRGTGLGLSMVYGFVKQSQGHIKIYSELGQGTTVRIYLPRSREAEEVLPPLTLSPVEGGSETILVVEDDPVVQATVVDMLNDLGYTVLRASDGQSALTLARSGVSIDLLFTDVVMPGPVRAPDLARQVQVMLPHAAVLFTSGYTENAIVHGGRLDPGVSLLSKPYRREDLARKIRHTLNNRRQALAAAASPRVPVPAYRSPAETAPAGAIRVLLVEDDPLILMDTEDMLSALGFQAVGVRDGRAALRVLEREGFDVLLTDIGLPGLSGPDLARQALARWPGLRIVFASGYGGQQAAAGLSGALFLTKPYGMRDLEAAIQRAAAA</sequence>
<evidence type="ECO:0000256" key="2">
    <source>
        <dbReference type="ARBA" id="ARBA00012438"/>
    </source>
</evidence>
<dbReference type="SMART" id="SM00387">
    <property type="entry name" value="HATPase_c"/>
    <property type="match status" value="1"/>
</dbReference>
<dbReference type="InterPro" id="IPR001789">
    <property type="entry name" value="Sig_transdc_resp-reg_receiver"/>
</dbReference>
<dbReference type="InterPro" id="IPR036890">
    <property type="entry name" value="HATPase_C_sf"/>
</dbReference>
<name>A0A2U1V4T3_9PROT</name>
<dbReference type="PROSITE" id="PS50110">
    <property type="entry name" value="RESPONSE_REGULATORY"/>
    <property type="match status" value="2"/>
</dbReference>
<evidence type="ECO:0000256" key="5">
    <source>
        <dbReference type="SAM" id="Coils"/>
    </source>
</evidence>
<dbReference type="EC" id="2.7.13.3" evidence="2"/>
<evidence type="ECO:0000256" key="1">
    <source>
        <dbReference type="ARBA" id="ARBA00000085"/>
    </source>
</evidence>
<dbReference type="InterPro" id="IPR005467">
    <property type="entry name" value="His_kinase_dom"/>
</dbReference>
<dbReference type="InterPro" id="IPR000700">
    <property type="entry name" value="PAS-assoc_C"/>
</dbReference>
<dbReference type="PRINTS" id="PR00344">
    <property type="entry name" value="BCTRLSENSOR"/>
</dbReference>
<keyword evidence="9" id="KW-0418">Kinase</keyword>
<gene>
    <name evidence="9" type="ORF">CR165_10045</name>
</gene>
<keyword evidence="9" id="KW-0808">Transferase</keyword>
<feature type="domain" description="Response regulatory" evidence="7">
    <location>
        <begin position="642"/>
        <end position="758"/>
    </location>
</feature>
<dbReference type="Gene3D" id="3.30.565.10">
    <property type="entry name" value="Histidine kinase-like ATPase, C-terminal domain"/>
    <property type="match status" value="1"/>
</dbReference>
<protein>
    <recommendedName>
        <fullName evidence="2">histidine kinase</fullName>
        <ecNumber evidence="2">2.7.13.3</ecNumber>
    </recommendedName>
</protein>
<comment type="catalytic activity">
    <reaction evidence="1">
        <text>ATP + protein L-histidine = ADP + protein N-phospho-L-histidine.</text>
        <dbReference type="EC" id="2.7.13.3"/>
    </reaction>
</comment>
<dbReference type="PROSITE" id="PS50109">
    <property type="entry name" value="HIS_KIN"/>
    <property type="match status" value="1"/>
</dbReference>
<dbReference type="SMART" id="SM00091">
    <property type="entry name" value="PAS"/>
    <property type="match status" value="2"/>
</dbReference>
<feature type="domain" description="PAC" evidence="8">
    <location>
        <begin position="300"/>
        <end position="355"/>
    </location>
</feature>
<dbReference type="PROSITE" id="PS50113">
    <property type="entry name" value="PAC"/>
    <property type="match status" value="1"/>
</dbReference>
<dbReference type="PANTHER" id="PTHR43065:SF49">
    <property type="entry name" value="HISTIDINE KINASE"/>
    <property type="match status" value="1"/>
</dbReference>
<dbReference type="PANTHER" id="PTHR43065">
    <property type="entry name" value="SENSOR HISTIDINE KINASE"/>
    <property type="match status" value="1"/>
</dbReference>
<dbReference type="Pfam" id="PF00512">
    <property type="entry name" value="HisKA"/>
    <property type="match status" value="1"/>
</dbReference>
<keyword evidence="5" id="KW-0175">Coiled coil</keyword>
<dbReference type="SUPFAM" id="SSF55874">
    <property type="entry name" value="ATPase domain of HSP90 chaperone/DNA topoisomerase II/histidine kinase"/>
    <property type="match status" value="1"/>
</dbReference>
<dbReference type="Gene3D" id="3.40.50.2300">
    <property type="match status" value="2"/>
</dbReference>
<feature type="modified residue" description="4-aspartylphosphate" evidence="4">
    <location>
        <position position="840"/>
    </location>
</feature>
<accession>A0A2U1V4T3</accession>